<feature type="compositionally biased region" description="Basic and acidic residues" evidence="1">
    <location>
        <begin position="88"/>
        <end position="139"/>
    </location>
</feature>
<protein>
    <submittedName>
        <fullName evidence="2">Uncharacterized protein</fullName>
    </submittedName>
</protein>
<keyword evidence="3" id="KW-1185">Reference proteome</keyword>
<dbReference type="Proteomes" id="UP000756346">
    <property type="component" value="Unassembled WGS sequence"/>
</dbReference>
<name>A0A9P8Y3D8_9PEZI</name>
<dbReference type="EMBL" id="JAGTJQ010000006">
    <property type="protein sequence ID" value="KAH7029774.1"/>
    <property type="molecule type" value="Genomic_DNA"/>
</dbReference>
<comment type="caution">
    <text evidence="2">The sequence shown here is derived from an EMBL/GenBank/DDBJ whole genome shotgun (WGS) entry which is preliminary data.</text>
</comment>
<organism evidence="2 3">
    <name type="scientific">Microdochium trichocladiopsis</name>
    <dbReference type="NCBI Taxonomy" id="1682393"/>
    <lineage>
        <taxon>Eukaryota</taxon>
        <taxon>Fungi</taxon>
        <taxon>Dikarya</taxon>
        <taxon>Ascomycota</taxon>
        <taxon>Pezizomycotina</taxon>
        <taxon>Sordariomycetes</taxon>
        <taxon>Xylariomycetidae</taxon>
        <taxon>Xylariales</taxon>
        <taxon>Microdochiaceae</taxon>
        <taxon>Microdochium</taxon>
    </lineage>
</organism>
<dbReference type="GeneID" id="70192168"/>
<evidence type="ECO:0000256" key="1">
    <source>
        <dbReference type="SAM" id="MobiDB-lite"/>
    </source>
</evidence>
<sequence>MIFLQRLRKLRLIKLAYFETLTYLNTPTALSWEHSITSVLRQLRGRQIEKMADNRKSDNPLERELDFEDAIVAAGDTAKNTRNTPNADARKKAEEAEAEAARKKAAEDRQVQMKEAMIRAGKESRGKRYPDENQKYAGK</sequence>
<evidence type="ECO:0000313" key="3">
    <source>
        <dbReference type="Proteomes" id="UP000756346"/>
    </source>
</evidence>
<proteinExistence type="predicted"/>
<feature type="region of interest" description="Disordered" evidence="1">
    <location>
        <begin position="75"/>
        <end position="139"/>
    </location>
</feature>
<evidence type="ECO:0000313" key="2">
    <source>
        <dbReference type="EMBL" id="KAH7029774.1"/>
    </source>
</evidence>
<dbReference type="RefSeq" id="XP_046012062.1">
    <property type="nucleotide sequence ID" value="XM_046162622.1"/>
</dbReference>
<accession>A0A9P8Y3D8</accession>
<dbReference type="AlphaFoldDB" id="A0A9P8Y3D8"/>
<reference evidence="2" key="1">
    <citation type="journal article" date="2021" name="Nat. Commun.">
        <title>Genetic determinants of endophytism in the Arabidopsis root mycobiome.</title>
        <authorList>
            <person name="Mesny F."/>
            <person name="Miyauchi S."/>
            <person name="Thiergart T."/>
            <person name="Pickel B."/>
            <person name="Atanasova L."/>
            <person name="Karlsson M."/>
            <person name="Huettel B."/>
            <person name="Barry K.W."/>
            <person name="Haridas S."/>
            <person name="Chen C."/>
            <person name="Bauer D."/>
            <person name="Andreopoulos W."/>
            <person name="Pangilinan J."/>
            <person name="LaButti K."/>
            <person name="Riley R."/>
            <person name="Lipzen A."/>
            <person name="Clum A."/>
            <person name="Drula E."/>
            <person name="Henrissat B."/>
            <person name="Kohler A."/>
            <person name="Grigoriev I.V."/>
            <person name="Martin F.M."/>
            <person name="Hacquard S."/>
        </authorList>
    </citation>
    <scope>NUCLEOTIDE SEQUENCE</scope>
    <source>
        <strain evidence="2">MPI-CAGE-CH-0230</strain>
    </source>
</reference>
<gene>
    <name evidence="2" type="ORF">B0I36DRAFT_432415</name>
</gene>